<dbReference type="InterPro" id="IPR001320">
    <property type="entry name" value="Iontro_rcpt_C"/>
</dbReference>
<evidence type="ECO:0000256" key="3">
    <source>
        <dbReference type="ARBA" id="ARBA00022475"/>
    </source>
</evidence>
<evidence type="ECO:0000256" key="9">
    <source>
        <dbReference type="SAM" id="Phobius"/>
    </source>
</evidence>
<evidence type="ECO:0000256" key="2">
    <source>
        <dbReference type="ARBA" id="ARBA00008685"/>
    </source>
</evidence>
<name>A0AAN8X7Q3_HALRR</name>
<dbReference type="PANTHER" id="PTHR42643">
    <property type="entry name" value="IONOTROPIC RECEPTOR 20A-RELATED"/>
    <property type="match status" value="1"/>
</dbReference>
<comment type="caution">
    <text evidence="11">The sequence shown here is derived from an EMBL/GenBank/DDBJ whole genome shotgun (WGS) entry which is preliminary data.</text>
</comment>
<keyword evidence="12" id="KW-1185">Reference proteome</keyword>
<feature type="transmembrane region" description="Helical" evidence="9">
    <location>
        <begin position="332"/>
        <end position="350"/>
    </location>
</feature>
<feature type="domain" description="Ionotropic glutamate receptor C-terminal" evidence="10">
    <location>
        <begin position="331"/>
        <end position="426"/>
    </location>
</feature>
<evidence type="ECO:0000256" key="8">
    <source>
        <dbReference type="ARBA" id="ARBA00023180"/>
    </source>
</evidence>
<evidence type="ECO:0000256" key="5">
    <source>
        <dbReference type="ARBA" id="ARBA00022989"/>
    </source>
</evidence>
<dbReference type="Proteomes" id="UP001381693">
    <property type="component" value="Unassembled WGS sequence"/>
</dbReference>
<dbReference type="GO" id="GO:0050906">
    <property type="term" value="P:detection of stimulus involved in sensory perception"/>
    <property type="evidence" value="ECO:0007669"/>
    <property type="project" value="UniProtKB-ARBA"/>
</dbReference>
<keyword evidence="3" id="KW-1003">Cell membrane</keyword>
<dbReference type="PANTHER" id="PTHR42643:SF24">
    <property type="entry name" value="IONOTROPIC RECEPTOR 60A"/>
    <property type="match status" value="1"/>
</dbReference>
<protein>
    <recommendedName>
        <fullName evidence="10">Ionotropic glutamate receptor C-terminal domain-containing protein</fullName>
    </recommendedName>
</protein>
<comment type="similarity">
    <text evidence="2">Belongs to the glutamate-gated ion channel (TC 1.A.10.1) family.</text>
</comment>
<evidence type="ECO:0000256" key="1">
    <source>
        <dbReference type="ARBA" id="ARBA00004651"/>
    </source>
</evidence>
<dbReference type="InterPro" id="IPR052192">
    <property type="entry name" value="Insect_Ionotropic_Sensory_Rcpt"/>
</dbReference>
<accession>A0AAN8X7Q3</accession>
<dbReference type="Gene3D" id="1.10.287.70">
    <property type="match status" value="1"/>
</dbReference>
<evidence type="ECO:0000313" key="11">
    <source>
        <dbReference type="EMBL" id="KAK7079410.1"/>
    </source>
</evidence>
<evidence type="ECO:0000256" key="4">
    <source>
        <dbReference type="ARBA" id="ARBA00022692"/>
    </source>
</evidence>
<dbReference type="GO" id="GO:0005886">
    <property type="term" value="C:plasma membrane"/>
    <property type="evidence" value="ECO:0007669"/>
    <property type="project" value="UniProtKB-SubCell"/>
</dbReference>
<keyword evidence="5 9" id="KW-1133">Transmembrane helix</keyword>
<sequence length="430" mass="50435">MGSLQTDLSFYLVDKYALQPEEILIPRLLNEIASGPLRDEWLTLLIDQESEKLNQELDVFLSNVPVPMFMLRLTRNSSFYLNEEMNSYESREEDSSVIELPPQKTGVMIIVTSNARYAWPMWFPLETWTTPSLLIISTFPCWNKLYLRTPLAQRTRSVVLICPQMASYPKPTGRFVVWTWMPFAVKRLIKLGIWNPNYFREFNDLFVDRFKDMTKKKLPIYGMNEDVPFLFQLYPGEAPRGIGPEILKTLSQWLHFNYSFTLKRTVLWTDFHDRMSNGTNELSINYGPQNAETYRYFDLSVSYYHEGHIIIIKNPPPLPLWQNIILSFTRTVWMVVLASLIGTAIAYHLLYRRHRSSFIMNSISITQGLLAKSMEAVPKEWHFRIFLLVWWICSWLVTSFYTSNLIAVLTVPVFPRKIQTLGELADSKYR</sequence>
<reference evidence="11 12" key="1">
    <citation type="submission" date="2023-11" db="EMBL/GenBank/DDBJ databases">
        <title>Halocaridina rubra genome assembly.</title>
        <authorList>
            <person name="Smith C."/>
        </authorList>
    </citation>
    <scope>NUCLEOTIDE SEQUENCE [LARGE SCALE GENOMIC DNA]</scope>
    <source>
        <strain evidence="11">EP-1</strain>
        <tissue evidence="11">Whole</tissue>
    </source>
</reference>
<dbReference type="Pfam" id="PF00060">
    <property type="entry name" value="Lig_chan"/>
    <property type="match status" value="1"/>
</dbReference>
<dbReference type="EMBL" id="JAXCGZ010007120">
    <property type="protein sequence ID" value="KAK7079410.1"/>
    <property type="molecule type" value="Genomic_DNA"/>
</dbReference>
<keyword evidence="7" id="KW-0675">Receptor</keyword>
<evidence type="ECO:0000313" key="12">
    <source>
        <dbReference type="Proteomes" id="UP001381693"/>
    </source>
</evidence>
<evidence type="ECO:0000259" key="10">
    <source>
        <dbReference type="Pfam" id="PF00060"/>
    </source>
</evidence>
<evidence type="ECO:0000256" key="6">
    <source>
        <dbReference type="ARBA" id="ARBA00023136"/>
    </source>
</evidence>
<dbReference type="SUPFAM" id="SSF53850">
    <property type="entry name" value="Periplasmic binding protein-like II"/>
    <property type="match status" value="1"/>
</dbReference>
<keyword evidence="8" id="KW-0325">Glycoprotein</keyword>
<proteinExistence type="inferred from homology"/>
<organism evidence="11 12">
    <name type="scientific">Halocaridina rubra</name>
    <name type="common">Hawaiian red shrimp</name>
    <dbReference type="NCBI Taxonomy" id="373956"/>
    <lineage>
        <taxon>Eukaryota</taxon>
        <taxon>Metazoa</taxon>
        <taxon>Ecdysozoa</taxon>
        <taxon>Arthropoda</taxon>
        <taxon>Crustacea</taxon>
        <taxon>Multicrustacea</taxon>
        <taxon>Malacostraca</taxon>
        <taxon>Eumalacostraca</taxon>
        <taxon>Eucarida</taxon>
        <taxon>Decapoda</taxon>
        <taxon>Pleocyemata</taxon>
        <taxon>Caridea</taxon>
        <taxon>Atyoidea</taxon>
        <taxon>Atyidae</taxon>
        <taxon>Halocaridina</taxon>
    </lineage>
</organism>
<dbReference type="AlphaFoldDB" id="A0AAN8X7Q3"/>
<keyword evidence="4 9" id="KW-0812">Transmembrane</keyword>
<gene>
    <name evidence="11" type="ORF">SK128_014474</name>
</gene>
<comment type="subcellular location">
    <subcellularLocation>
        <location evidence="1">Cell membrane</location>
        <topology evidence="1">Multi-pass membrane protein</topology>
    </subcellularLocation>
</comment>
<dbReference type="GO" id="GO:0015276">
    <property type="term" value="F:ligand-gated monoatomic ion channel activity"/>
    <property type="evidence" value="ECO:0007669"/>
    <property type="project" value="InterPro"/>
</dbReference>
<evidence type="ECO:0000256" key="7">
    <source>
        <dbReference type="ARBA" id="ARBA00023170"/>
    </source>
</evidence>
<keyword evidence="6 9" id="KW-0472">Membrane</keyword>
<feature type="transmembrane region" description="Helical" evidence="9">
    <location>
        <begin position="381"/>
        <end position="401"/>
    </location>
</feature>